<dbReference type="Proteomes" id="UP000460626">
    <property type="component" value="Unassembled WGS sequence"/>
</dbReference>
<gene>
    <name evidence="1" type="ORF">GRI62_02050</name>
</gene>
<accession>A0A844ZZN4</accession>
<evidence type="ECO:0000313" key="1">
    <source>
        <dbReference type="EMBL" id="MXO92386.1"/>
    </source>
</evidence>
<dbReference type="AlphaFoldDB" id="A0A844ZZN4"/>
<protein>
    <submittedName>
        <fullName evidence="1">Uncharacterized protein</fullName>
    </submittedName>
</protein>
<sequence>MSSAINGPREREAAVGVSARPLAVLPVRLHAEGRVFDGTGGAEIRAAAFAVTELPVAPLPGGFNGEVYAAAGYVAGDFATPFVDGQVRVTRTITQAGSFRLEAGGGSWGGAQRGTGRVDVGPTVAASFPIGSVNARLSADYRIRIAGNAEPADGPAITLSAGF</sequence>
<name>A0A844ZZN4_9SPHN</name>
<organism evidence="1 2">
    <name type="scientific">Aurantiacibacter arachoides</name>
    <dbReference type="NCBI Taxonomy" id="1850444"/>
    <lineage>
        <taxon>Bacteria</taxon>
        <taxon>Pseudomonadati</taxon>
        <taxon>Pseudomonadota</taxon>
        <taxon>Alphaproteobacteria</taxon>
        <taxon>Sphingomonadales</taxon>
        <taxon>Erythrobacteraceae</taxon>
        <taxon>Aurantiacibacter</taxon>
    </lineage>
</organism>
<dbReference type="RefSeq" id="WP_131451772.1">
    <property type="nucleotide sequence ID" value="NZ_BMJK01000001.1"/>
</dbReference>
<comment type="caution">
    <text evidence="1">The sequence shown here is derived from an EMBL/GenBank/DDBJ whole genome shotgun (WGS) entry which is preliminary data.</text>
</comment>
<evidence type="ECO:0000313" key="2">
    <source>
        <dbReference type="Proteomes" id="UP000460626"/>
    </source>
</evidence>
<keyword evidence="2" id="KW-1185">Reference proteome</keyword>
<proteinExistence type="predicted"/>
<dbReference type="EMBL" id="WTYH01000001">
    <property type="protein sequence ID" value="MXO92386.1"/>
    <property type="molecule type" value="Genomic_DNA"/>
</dbReference>
<dbReference type="OrthoDB" id="7427399at2"/>
<reference evidence="1 2" key="1">
    <citation type="submission" date="2019-12" db="EMBL/GenBank/DDBJ databases">
        <title>Genomic-based taxomic classification of the family Erythrobacteraceae.</title>
        <authorList>
            <person name="Xu L."/>
        </authorList>
    </citation>
    <scope>NUCLEOTIDE SEQUENCE [LARGE SCALE GENOMIC DNA]</scope>
    <source>
        <strain evidence="1 2">RC4-10-4</strain>
    </source>
</reference>